<gene>
    <name evidence="2" type="ORF">L2749_21420</name>
</gene>
<accession>A0A9X1ZCD6</accession>
<evidence type="ECO:0000313" key="2">
    <source>
        <dbReference type="EMBL" id="MCL1107762.1"/>
    </source>
</evidence>
<keyword evidence="1" id="KW-0472">Membrane</keyword>
<protein>
    <recommendedName>
        <fullName evidence="4">Pilin</fullName>
    </recommendedName>
</protein>
<evidence type="ECO:0000313" key="3">
    <source>
        <dbReference type="Proteomes" id="UP001139408"/>
    </source>
</evidence>
<dbReference type="AlphaFoldDB" id="A0A9X1ZCD6"/>
<organism evidence="2 3">
    <name type="scientific">Shewanella algicola</name>
    <dbReference type="NCBI Taxonomy" id="640633"/>
    <lineage>
        <taxon>Bacteria</taxon>
        <taxon>Pseudomonadati</taxon>
        <taxon>Pseudomonadota</taxon>
        <taxon>Gammaproteobacteria</taxon>
        <taxon>Alteromonadales</taxon>
        <taxon>Shewanellaceae</taxon>
        <taxon>Shewanella</taxon>
    </lineage>
</organism>
<reference evidence="2" key="1">
    <citation type="submission" date="2022-01" db="EMBL/GenBank/DDBJ databases">
        <title>Whole genome-based taxonomy of the Shewanellaceae.</title>
        <authorList>
            <person name="Martin-Rodriguez A.J."/>
        </authorList>
    </citation>
    <scope>NUCLEOTIDE SEQUENCE</scope>
    <source>
        <strain evidence="2">DSM 23803</strain>
    </source>
</reference>
<evidence type="ECO:0008006" key="4">
    <source>
        <dbReference type="Google" id="ProtNLM"/>
    </source>
</evidence>
<comment type="caution">
    <text evidence="2">The sequence shown here is derived from an EMBL/GenBank/DDBJ whole genome shotgun (WGS) entry which is preliminary data.</text>
</comment>
<keyword evidence="1" id="KW-1133">Transmembrane helix</keyword>
<dbReference type="Proteomes" id="UP001139408">
    <property type="component" value="Unassembled WGS sequence"/>
</dbReference>
<dbReference type="EMBL" id="JAKILJ010000089">
    <property type="protein sequence ID" value="MCL1107762.1"/>
    <property type="molecule type" value="Genomic_DNA"/>
</dbReference>
<proteinExistence type="predicted"/>
<name>A0A9X1ZCD6_9GAMM</name>
<keyword evidence="1" id="KW-0812">Transmembrane</keyword>
<feature type="transmembrane region" description="Helical" evidence="1">
    <location>
        <begin position="12"/>
        <end position="30"/>
    </location>
</feature>
<sequence>MTRYTFNKGQSSVEYLIVCAALVAALFTPLENDKSVIDHCAESLKEWYNAFAYNKSMSTLPDYN</sequence>
<dbReference type="RefSeq" id="WP_188927184.1">
    <property type="nucleotide sequence ID" value="NZ_BMQI01000089.1"/>
</dbReference>
<evidence type="ECO:0000256" key="1">
    <source>
        <dbReference type="SAM" id="Phobius"/>
    </source>
</evidence>
<keyword evidence="3" id="KW-1185">Reference proteome</keyword>